<sequence>MRPVSSQESTSPVKEPRARNMAATRERTVPEDFGSWNAKRTHISPSQGAKKKKFASPSWKERGVKKIKHFSDCYPSH</sequence>
<reference evidence="2" key="1">
    <citation type="submission" date="2020-08" db="EMBL/GenBank/DDBJ databases">
        <title>Multicomponent nature underlies the extraordinary mechanical properties of spider dragline silk.</title>
        <authorList>
            <person name="Kono N."/>
            <person name="Nakamura H."/>
            <person name="Mori M."/>
            <person name="Yoshida Y."/>
            <person name="Ohtoshi R."/>
            <person name="Malay A.D."/>
            <person name="Moran D.A.P."/>
            <person name="Tomita M."/>
            <person name="Numata K."/>
            <person name="Arakawa K."/>
        </authorList>
    </citation>
    <scope>NUCLEOTIDE SEQUENCE</scope>
</reference>
<dbReference type="Proteomes" id="UP000886998">
    <property type="component" value="Unassembled WGS sequence"/>
</dbReference>
<evidence type="ECO:0000313" key="3">
    <source>
        <dbReference type="Proteomes" id="UP000886998"/>
    </source>
</evidence>
<organism evidence="2 3">
    <name type="scientific">Trichonephila inaurata madagascariensis</name>
    <dbReference type="NCBI Taxonomy" id="2747483"/>
    <lineage>
        <taxon>Eukaryota</taxon>
        <taxon>Metazoa</taxon>
        <taxon>Ecdysozoa</taxon>
        <taxon>Arthropoda</taxon>
        <taxon>Chelicerata</taxon>
        <taxon>Arachnida</taxon>
        <taxon>Araneae</taxon>
        <taxon>Araneomorphae</taxon>
        <taxon>Entelegynae</taxon>
        <taxon>Araneoidea</taxon>
        <taxon>Nephilidae</taxon>
        <taxon>Trichonephila</taxon>
        <taxon>Trichonephila inaurata</taxon>
    </lineage>
</organism>
<protein>
    <submittedName>
        <fullName evidence="2">Uncharacterized protein</fullName>
    </submittedName>
</protein>
<evidence type="ECO:0000313" key="2">
    <source>
        <dbReference type="EMBL" id="GFY65620.1"/>
    </source>
</evidence>
<accession>A0A8X6Y413</accession>
<keyword evidence="3" id="KW-1185">Reference proteome</keyword>
<evidence type="ECO:0000256" key="1">
    <source>
        <dbReference type="SAM" id="MobiDB-lite"/>
    </source>
</evidence>
<dbReference type="EMBL" id="BMAV01015583">
    <property type="protein sequence ID" value="GFY65620.1"/>
    <property type="molecule type" value="Genomic_DNA"/>
</dbReference>
<gene>
    <name evidence="2" type="ORF">TNIN_105181</name>
</gene>
<feature type="region of interest" description="Disordered" evidence="1">
    <location>
        <begin position="1"/>
        <end position="61"/>
    </location>
</feature>
<name>A0A8X6Y413_9ARAC</name>
<dbReference type="OrthoDB" id="10572141at2759"/>
<feature type="compositionally biased region" description="Basic and acidic residues" evidence="1">
    <location>
        <begin position="14"/>
        <end position="30"/>
    </location>
</feature>
<feature type="compositionally biased region" description="Polar residues" evidence="1">
    <location>
        <begin position="1"/>
        <end position="12"/>
    </location>
</feature>
<dbReference type="AlphaFoldDB" id="A0A8X6Y413"/>
<comment type="caution">
    <text evidence="2">The sequence shown here is derived from an EMBL/GenBank/DDBJ whole genome shotgun (WGS) entry which is preliminary data.</text>
</comment>
<proteinExistence type="predicted"/>